<accession>A0AA38NWB1</accession>
<name>A0AA38NWB1_9AGAR</name>
<reference evidence="2" key="1">
    <citation type="submission" date="2022-08" db="EMBL/GenBank/DDBJ databases">
        <authorList>
            <consortium name="DOE Joint Genome Institute"/>
            <person name="Min B."/>
            <person name="Riley R."/>
            <person name="Sierra-Patev S."/>
            <person name="Naranjo-Ortiz M."/>
            <person name="Looney B."/>
            <person name="Konkel Z."/>
            <person name="Slot J.C."/>
            <person name="Sakamoto Y."/>
            <person name="Steenwyk J.L."/>
            <person name="Rokas A."/>
            <person name="Carro J."/>
            <person name="Camarero S."/>
            <person name="Ferreira P."/>
            <person name="Molpeceres G."/>
            <person name="Ruiz-Duenas F.J."/>
            <person name="Serrano A."/>
            <person name="Henrissat B."/>
            <person name="Drula E."/>
            <person name="Hughes K.W."/>
            <person name="Mata J.L."/>
            <person name="Ishikawa N.K."/>
            <person name="Vargas-Isla R."/>
            <person name="Ushijima S."/>
            <person name="Smith C.A."/>
            <person name="Ahrendt S."/>
            <person name="Andreopoulos W."/>
            <person name="He G."/>
            <person name="Labutti K."/>
            <person name="Lipzen A."/>
            <person name="Ng V."/>
            <person name="Sandor L."/>
            <person name="Barry K."/>
            <person name="Martinez A.T."/>
            <person name="Xiao Y."/>
            <person name="Gibbons J.G."/>
            <person name="Terashima K."/>
            <person name="Hibbett D.S."/>
            <person name="Grigoriev I.V."/>
        </authorList>
    </citation>
    <scope>NUCLEOTIDE SEQUENCE</scope>
    <source>
        <strain evidence="2">TFB9207</strain>
    </source>
</reference>
<dbReference type="Proteomes" id="UP001163846">
    <property type="component" value="Unassembled WGS sequence"/>
</dbReference>
<dbReference type="AlphaFoldDB" id="A0AA38NWB1"/>
<dbReference type="EMBL" id="MU807217">
    <property type="protein sequence ID" value="KAJ3831815.1"/>
    <property type="molecule type" value="Genomic_DNA"/>
</dbReference>
<proteinExistence type="predicted"/>
<sequence>MYCWNKFFFSAGHQACGAPPAEKKEKPTKWQRFFYPFISGTQSKIVEQPKQKKEEKNSPAPSEEDLPANIHGHDHTKNVKVQPGLPRGGVQPGATHKGVQPGALSPPAVRPSPATGPTPVHGNLQRPPPASAPIQVPSPGSVPVADDDYDEEEDRVPMTSINSLSDLKHAPLPAVKIDRTPHHELKIEFDLNGHSNDMRSGPDVAAKRRVSKVVKPHLKEFGFPEGTKPKFHGTFGGTMADLEKPVLFTLTCYGSPRVYGDNHFNGKVVGESGGPGSYLELPGFKIWKVTEEHPKGILENRPRWATKQSDPSPHQSPNDPRPSSSMSNAGTTTEVGSVHSDKLDPHEDPHKDTHTTQPNSSQPHQVPNDPHPSSSTSKAGSLSIQSAGTTEVESVHSDDLARHEDINDPRPSSSTSKAGSLSIQSAGTTEVESVHSDELARHEDTNDSNSEDSQSEGGAPLGDFYHGNVTNNGTTQKTASDARTGDTHSRPAQGKNLAA</sequence>
<feature type="compositionally biased region" description="Polar residues" evidence="1">
    <location>
        <begin position="355"/>
        <end position="392"/>
    </location>
</feature>
<protein>
    <submittedName>
        <fullName evidence="2">Uncharacterized protein</fullName>
    </submittedName>
</protein>
<feature type="compositionally biased region" description="Polar residues" evidence="1">
    <location>
        <begin position="306"/>
        <end position="335"/>
    </location>
</feature>
<feature type="compositionally biased region" description="Basic and acidic residues" evidence="1">
    <location>
        <begin position="47"/>
        <end position="57"/>
    </location>
</feature>
<feature type="compositionally biased region" description="Basic and acidic residues" evidence="1">
    <location>
        <begin position="339"/>
        <end position="354"/>
    </location>
</feature>
<feature type="region of interest" description="Disordered" evidence="1">
    <location>
        <begin position="297"/>
        <end position="499"/>
    </location>
</feature>
<feature type="compositionally biased region" description="Polar residues" evidence="1">
    <location>
        <begin position="410"/>
        <end position="431"/>
    </location>
</feature>
<feature type="region of interest" description="Disordered" evidence="1">
    <location>
        <begin position="41"/>
        <end position="153"/>
    </location>
</feature>
<feature type="compositionally biased region" description="Polar residues" evidence="1">
    <location>
        <begin position="468"/>
        <end position="481"/>
    </location>
</feature>
<gene>
    <name evidence="2" type="ORF">F5878DRAFT_647317</name>
</gene>
<evidence type="ECO:0000313" key="3">
    <source>
        <dbReference type="Proteomes" id="UP001163846"/>
    </source>
</evidence>
<organism evidence="2 3">
    <name type="scientific">Lentinula raphanica</name>
    <dbReference type="NCBI Taxonomy" id="153919"/>
    <lineage>
        <taxon>Eukaryota</taxon>
        <taxon>Fungi</taxon>
        <taxon>Dikarya</taxon>
        <taxon>Basidiomycota</taxon>
        <taxon>Agaricomycotina</taxon>
        <taxon>Agaricomycetes</taxon>
        <taxon>Agaricomycetidae</taxon>
        <taxon>Agaricales</taxon>
        <taxon>Marasmiineae</taxon>
        <taxon>Omphalotaceae</taxon>
        <taxon>Lentinula</taxon>
    </lineage>
</organism>
<evidence type="ECO:0000313" key="2">
    <source>
        <dbReference type="EMBL" id="KAJ3831815.1"/>
    </source>
</evidence>
<feature type="compositionally biased region" description="Basic and acidic residues" evidence="1">
    <location>
        <begin position="432"/>
        <end position="445"/>
    </location>
</feature>
<comment type="caution">
    <text evidence="2">The sequence shown here is derived from an EMBL/GenBank/DDBJ whole genome shotgun (WGS) entry which is preliminary data.</text>
</comment>
<keyword evidence="3" id="KW-1185">Reference proteome</keyword>
<evidence type="ECO:0000256" key="1">
    <source>
        <dbReference type="SAM" id="MobiDB-lite"/>
    </source>
</evidence>
<feature type="compositionally biased region" description="Basic and acidic residues" evidence="1">
    <location>
        <begin position="393"/>
        <end position="408"/>
    </location>
</feature>